<dbReference type="InterPro" id="IPR013783">
    <property type="entry name" value="Ig-like_fold"/>
</dbReference>
<dbReference type="InterPro" id="IPR036179">
    <property type="entry name" value="Ig-like_dom_sf"/>
</dbReference>
<keyword evidence="4" id="KW-1015">Disulfide bond</keyword>
<keyword evidence="10" id="KW-1185">Reference proteome</keyword>
<dbReference type="SUPFAM" id="SSF48726">
    <property type="entry name" value="Immunoglobulin"/>
    <property type="match status" value="1"/>
</dbReference>
<dbReference type="AlphaFoldDB" id="A0AAV1Q709"/>
<dbReference type="Pfam" id="PF07686">
    <property type="entry name" value="V-set"/>
    <property type="match status" value="1"/>
</dbReference>
<dbReference type="GO" id="GO:1903037">
    <property type="term" value="P:regulation of leukocyte cell-cell adhesion"/>
    <property type="evidence" value="ECO:0007669"/>
    <property type="project" value="UniProtKB-ARBA"/>
</dbReference>
<keyword evidence="6" id="KW-0393">Immunoglobulin domain</keyword>
<dbReference type="GO" id="GO:0050852">
    <property type="term" value="P:T cell receptor signaling pathway"/>
    <property type="evidence" value="ECO:0007669"/>
    <property type="project" value="TreeGrafter"/>
</dbReference>
<feature type="compositionally biased region" description="Polar residues" evidence="7">
    <location>
        <begin position="172"/>
        <end position="181"/>
    </location>
</feature>
<comment type="caution">
    <text evidence="9">The sequence shown here is derived from an EMBL/GenBank/DDBJ whole genome shotgun (WGS) entry which is preliminary data.</text>
</comment>
<feature type="compositionally biased region" description="Basic and acidic residues" evidence="7">
    <location>
        <begin position="337"/>
        <end position="351"/>
    </location>
</feature>
<dbReference type="SMART" id="SM00406">
    <property type="entry name" value="IGv"/>
    <property type="match status" value="1"/>
</dbReference>
<evidence type="ECO:0000256" key="5">
    <source>
        <dbReference type="ARBA" id="ARBA00023180"/>
    </source>
</evidence>
<dbReference type="FunFam" id="2.60.40.10:FF:000142">
    <property type="entry name" value="V-set domain-containing T-cell activation inhibitor 1"/>
    <property type="match status" value="1"/>
</dbReference>
<dbReference type="InterPro" id="IPR007110">
    <property type="entry name" value="Ig-like_dom"/>
</dbReference>
<evidence type="ECO:0000256" key="7">
    <source>
        <dbReference type="SAM" id="MobiDB-lite"/>
    </source>
</evidence>
<dbReference type="PANTHER" id="PTHR24100:SF151">
    <property type="entry name" value="ICOS LIGAND"/>
    <property type="match status" value="1"/>
</dbReference>
<dbReference type="EMBL" id="CAWUFR010000561">
    <property type="protein sequence ID" value="CAK6979239.1"/>
    <property type="molecule type" value="Genomic_DNA"/>
</dbReference>
<dbReference type="Proteomes" id="UP001314229">
    <property type="component" value="Unassembled WGS sequence"/>
</dbReference>
<dbReference type="InterPro" id="IPR013106">
    <property type="entry name" value="Ig_V-set"/>
</dbReference>
<feature type="compositionally biased region" description="Basic residues" evidence="7">
    <location>
        <begin position="376"/>
        <end position="386"/>
    </location>
</feature>
<organism evidence="9 10">
    <name type="scientific">Scomber scombrus</name>
    <name type="common">Atlantic mackerel</name>
    <name type="synonym">Scomber vernalis</name>
    <dbReference type="NCBI Taxonomy" id="13677"/>
    <lineage>
        <taxon>Eukaryota</taxon>
        <taxon>Metazoa</taxon>
        <taxon>Chordata</taxon>
        <taxon>Craniata</taxon>
        <taxon>Vertebrata</taxon>
        <taxon>Euteleostomi</taxon>
        <taxon>Actinopterygii</taxon>
        <taxon>Neopterygii</taxon>
        <taxon>Teleostei</taxon>
        <taxon>Neoteleostei</taxon>
        <taxon>Acanthomorphata</taxon>
        <taxon>Pelagiaria</taxon>
        <taxon>Scombriformes</taxon>
        <taxon>Scombridae</taxon>
        <taxon>Scomber</taxon>
    </lineage>
</organism>
<dbReference type="GO" id="GO:0050863">
    <property type="term" value="P:regulation of T cell activation"/>
    <property type="evidence" value="ECO:0007669"/>
    <property type="project" value="UniProtKB-ARBA"/>
</dbReference>
<keyword evidence="5" id="KW-0325">Glycoprotein</keyword>
<keyword evidence="3" id="KW-0472">Membrane</keyword>
<dbReference type="Gene3D" id="2.60.40.10">
    <property type="entry name" value="Immunoglobulins"/>
    <property type="match status" value="1"/>
</dbReference>
<feature type="compositionally biased region" description="Basic residues" evidence="7">
    <location>
        <begin position="307"/>
        <end position="316"/>
    </location>
</feature>
<feature type="compositionally biased region" description="Basic and acidic residues" evidence="7">
    <location>
        <begin position="244"/>
        <end position="254"/>
    </location>
</feature>
<sequence>MVGDDITLPCHLTPPTDVFNQMLEWSRADLNPRFVLMRRSGEDYLPDQNPSYKGRTSVSIEGLNKGDVSLKLSKVKLSDEGTYRCLIPRLNKQSDIHLVVGTGKHHADEETLKLRDTKSNSTSNNPEQEFMIARETKREKLTAEEKTKKENLDLKIEPLSEESRLTHHRQLTTENKTNNVLVQREGGAAEKEGQQDKNKDNNNEGQNTTPIKDDTNRQPAIVGQTDQLPVDEKTKSGNTGNGEAKNDLDKEEKKEKKKTQPTNIDTESQGPNGEQEAQQAAGETKDNLDQTVKSEGKESSCPGDSKRQHKRNRHKTGGGEKTMPIQDNIKLQQDPEDAVKLQSNEEKKDEGEQTNSTNTETPGQGEQPSTSAATKSARRRKRKQKK</sequence>
<feature type="compositionally biased region" description="Polar residues" evidence="7">
    <location>
        <begin position="260"/>
        <end position="278"/>
    </location>
</feature>
<protein>
    <submittedName>
        <fullName evidence="9">Clumping factor A-like</fullName>
    </submittedName>
</protein>
<feature type="compositionally biased region" description="Basic and acidic residues" evidence="7">
    <location>
        <begin position="187"/>
        <end position="202"/>
    </location>
</feature>
<dbReference type="GO" id="GO:0005102">
    <property type="term" value="F:signaling receptor binding"/>
    <property type="evidence" value="ECO:0007669"/>
    <property type="project" value="TreeGrafter"/>
</dbReference>
<proteinExistence type="predicted"/>
<evidence type="ECO:0000256" key="3">
    <source>
        <dbReference type="ARBA" id="ARBA00023136"/>
    </source>
</evidence>
<reference evidence="9 10" key="1">
    <citation type="submission" date="2024-01" db="EMBL/GenBank/DDBJ databases">
        <authorList>
            <person name="Alioto T."/>
            <person name="Alioto T."/>
            <person name="Gomez Garrido J."/>
        </authorList>
    </citation>
    <scope>NUCLEOTIDE SEQUENCE [LARGE SCALE GENOMIC DNA]</scope>
</reference>
<feature type="compositionally biased region" description="Basic and acidic residues" evidence="7">
    <location>
        <begin position="132"/>
        <end position="165"/>
    </location>
</feature>
<evidence type="ECO:0000313" key="10">
    <source>
        <dbReference type="Proteomes" id="UP001314229"/>
    </source>
</evidence>
<evidence type="ECO:0000256" key="4">
    <source>
        <dbReference type="ARBA" id="ARBA00023157"/>
    </source>
</evidence>
<feature type="region of interest" description="Disordered" evidence="7">
    <location>
        <begin position="104"/>
        <end position="386"/>
    </location>
</feature>
<dbReference type="GO" id="GO:0009897">
    <property type="term" value="C:external side of plasma membrane"/>
    <property type="evidence" value="ECO:0007669"/>
    <property type="project" value="TreeGrafter"/>
</dbReference>
<dbReference type="PROSITE" id="PS50835">
    <property type="entry name" value="IG_LIKE"/>
    <property type="match status" value="1"/>
</dbReference>
<gene>
    <name evidence="9" type="ORF">FSCOSCO3_A005202</name>
</gene>
<accession>A0AAV1Q709</accession>
<evidence type="ECO:0000259" key="8">
    <source>
        <dbReference type="PROSITE" id="PS50835"/>
    </source>
</evidence>
<evidence type="ECO:0000256" key="6">
    <source>
        <dbReference type="ARBA" id="ARBA00023319"/>
    </source>
</evidence>
<name>A0AAV1Q709_SCOSC</name>
<dbReference type="GO" id="GO:0001817">
    <property type="term" value="P:regulation of cytokine production"/>
    <property type="evidence" value="ECO:0007669"/>
    <property type="project" value="TreeGrafter"/>
</dbReference>
<evidence type="ECO:0000256" key="2">
    <source>
        <dbReference type="ARBA" id="ARBA00022729"/>
    </source>
</evidence>
<keyword evidence="2" id="KW-0732">Signal</keyword>
<feature type="compositionally biased region" description="Basic and acidic residues" evidence="7">
    <location>
        <begin position="105"/>
        <end position="118"/>
    </location>
</feature>
<evidence type="ECO:0000256" key="1">
    <source>
        <dbReference type="ARBA" id="ARBA00004370"/>
    </source>
</evidence>
<comment type="subcellular location">
    <subcellularLocation>
        <location evidence="1">Membrane</location>
    </subcellularLocation>
</comment>
<evidence type="ECO:0000313" key="9">
    <source>
        <dbReference type="EMBL" id="CAK6979239.1"/>
    </source>
</evidence>
<feature type="domain" description="Ig-like" evidence="8">
    <location>
        <begin position="1"/>
        <end position="97"/>
    </location>
</feature>
<feature type="compositionally biased region" description="Basic and acidic residues" evidence="7">
    <location>
        <begin position="283"/>
        <end position="298"/>
    </location>
</feature>
<dbReference type="InterPro" id="IPR050504">
    <property type="entry name" value="IgSF_BTN/MOG"/>
</dbReference>
<feature type="compositionally biased region" description="Polar residues" evidence="7">
    <location>
        <begin position="353"/>
        <end position="368"/>
    </location>
</feature>
<dbReference type="PANTHER" id="PTHR24100">
    <property type="entry name" value="BUTYROPHILIN"/>
    <property type="match status" value="1"/>
</dbReference>